<evidence type="ECO:0000313" key="2">
    <source>
        <dbReference type="Proteomes" id="UP000615446"/>
    </source>
</evidence>
<name>A0A8H3L0M9_9GLOM</name>
<sequence>MDINKAAVSDVGKFHILKSQNKDFQASKQTGFGNSVVYKISDKSTISTIDSSTILNEPTTSTIGSSTILNEPTTSEPSISMKNFKEFGTERLVEFLRNNKNLSKLKA</sequence>
<dbReference type="AlphaFoldDB" id="A0A8H3L0M9"/>
<proteinExistence type="predicted"/>
<organism evidence="1 2">
    <name type="scientific">Rhizophagus clarus</name>
    <dbReference type="NCBI Taxonomy" id="94130"/>
    <lineage>
        <taxon>Eukaryota</taxon>
        <taxon>Fungi</taxon>
        <taxon>Fungi incertae sedis</taxon>
        <taxon>Mucoromycota</taxon>
        <taxon>Glomeromycotina</taxon>
        <taxon>Glomeromycetes</taxon>
        <taxon>Glomerales</taxon>
        <taxon>Glomeraceae</taxon>
        <taxon>Rhizophagus</taxon>
    </lineage>
</organism>
<evidence type="ECO:0000313" key="1">
    <source>
        <dbReference type="EMBL" id="GES79332.1"/>
    </source>
</evidence>
<dbReference type="EMBL" id="BLAL01000043">
    <property type="protein sequence ID" value="GES79332.1"/>
    <property type="molecule type" value="Genomic_DNA"/>
</dbReference>
<comment type="caution">
    <text evidence="1">The sequence shown here is derived from an EMBL/GenBank/DDBJ whole genome shotgun (WGS) entry which is preliminary data.</text>
</comment>
<dbReference type="OrthoDB" id="2342246at2759"/>
<dbReference type="Proteomes" id="UP000615446">
    <property type="component" value="Unassembled WGS sequence"/>
</dbReference>
<gene>
    <name evidence="1" type="ORF">RCL2_000663600</name>
</gene>
<accession>A0A8H3L0M9</accession>
<protein>
    <submittedName>
        <fullName evidence="1">Uncharacterized protein</fullName>
    </submittedName>
</protein>
<reference evidence="1" key="1">
    <citation type="submission" date="2019-10" db="EMBL/GenBank/DDBJ databases">
        <title>Conservation and host-specific expression of non-tandemly repeated heterogenous ribosome RNA gene in arbuscular mycorrhizal fungi.</title>
        <authorList>
            <person name="Maeda T."/>
            <person name="Kobayashi Y."/>
            <person name="Nakagawa T."/>
            <person name="Ezawa T."/>
            <person name="Yamaguchi K."/>
            <person name="Bino T."/>
            <person name="Nishimoto Y."/>
            <person name="Shigenobu S."/>
            <person name="Kawaguchi M."/>
        </authorList>
    </citation>
    <scope>NUCLEOTIDE SEQUENCE</scope>
    <source>
        <strain evidence="1">HR1</strain>
    </source>
</reference>